<feature type="transmembrane region" description="Helical" evidence="1">
    <location>
        <begin position="249"/>
        <end position="271"/>
    </location>
</feature>
<feature type="signal peptide" evidence="2">
    <location>
        <begin position="1"/>
        <end position="18"/>
    </location>
</feature>
<dbReference type="Proteomes" id="UP000078512">
    <property type="component" value="Unassembled WGS sequence"/>
</dbReference>
<keyword evidence="1" id="KW-0472">Membrane</keyword>
<name>A0A197JTH8_9FUNG</name>
<dbReference type="OrthoDB" id="2442630at2759"/>
<protein>
    <recommendedName>
        <fullName evidence="5">Extracellular membrane protein CFEM domain-containing protein</fullName>
    </recommendedName>
</protein>
<evidence type="ECO:0000256" key="2">
    <source>
        <dbReference type="SAM" id="SignalP"/>
    </source>
</evidence>
<reference evidence="3 4" key="1">
    <citation type="submission" date="2016-05" db="EMBL/GenBank/DDBJ databases">
        <title>Genome sequencing reveals origins of a unique bacterial endosymbiosis in the earliest lineages of terrestrial Fungi.</title>
        <authorList>
            <consortium name="DOE Joint Genome Institute"/>
            <person name="Uehling J."/>
            <person name="Gryganskyi A."/>
            <person name="Hameed K."/>
            <person name="Tschaplinski T."/>
            <person name="Misztal P."/>
            <person name="Wu S."/>
            <person name="Desiro A."/>
            <person name="Vande Pol N."/>
            <person name="Du Z.-Y."/>
            <person name="Zienkiewicz A."/>
            <person name="Zienkiewicz K."/>
            <person name="Morin E."/>
            <person name="Tisserant E."/>
            <person name="Splivallo R."/>
            <person name="Hainaut M."/>
            <person name="Henrissat B."/>
            <person name="Ohm R."/>
            <person name="Kuo A."/>
            <person name="Yan J."/>
            <person name="Lipzen A."/>
            <person name="Nolan M."/>
            <person name="Labutti K."/>
            <person name="Barry K."/>
            <person name="Goldstein A."/>
            <person name="Labbe J."/>
            <person name="Schadt C."/>
            <person name="Tuskan G."/>
            <person name="Grigoriev I."/>
            <person name="Martin F."/>
            <person name="Vilgalys R."/>
            <person name="Bonito G."/>
        </authorList>
    </citation>
    <scope>NUCLEOTIDE SEQUENCE [LARGE SCALE GENOMIC DNA]</scope>
    <source>
        <strain evidence="3 4">AG-77</strain>
    </source>
</reference>
<sequence length="403" mass="42439">MKVTLILAAVTAASSVSAYQCPDTASVNSSCRQISVSPLVCNNPNVNKDACNAKQCNQAYIDNYSACQCRRSPNMFYEHSANVEGLLRRCGLSTLSNPYGSPNQYRPGQGTQIFGPITSATSTAGSGVVTRVYNGTTYYGGSNTVISGTTRWAGATVISGTTRWAGATVISGTTRWAGATVIYNGTRINGATTWISGTPSIIRGTSTRIAPVPGTTVVSSSASAAPIESPTSTPVPVQSQGKKKLSGGAIAGIVLGCLAALALAGLLAWCWRRKRSQHTAVYNTHSTYENQNRGPTRTVVTEKIEPVVVKSGTHQTYNNNNIPANNSTTYNTTTQSVPANQGYNNTSTTYNTGSNVVHPSITYNTTTTTGYNTANNGYNSASNTYNNGYNTANDVRNNARGSH</sequence>
<evidence type="ECO:0000313" key="3">
    <source>
        <dbReference type="EMBL" id="OAQ28582.1"/>
    </source>
</evidence>
<keyword evidence="1" id="KW-1133">Transmembrane helix</keyword>
<gene>
    <name evidence="3" type="ORF">K457DRAFT_126625</name>
</gene>
<organism evidence="3 4">
    <name type="scientific">Linnemannia elongata AG-77</name>
    <dbReference type="NCBI Taxonomy" id="1314771"/>
    <lineage>
        <taxon>Eukaryota</taxon>
        <taxon>Fungi</taxon>
        <taxon>Fungi incertae sedis</taxon>
        <taxon>Mucoromycota</taxon>
        <taxon>Mortierellomycotina</taxon>
        <taxon>Mortierellomycetes</taxon>
        <taxon>Mortierellales</taxon>
        <taxon>Mortierellaceae</taxon>
        <taxon>Linnemannia</taxon>
    </lineage>
</organism>
<dbReference type="AlphaFoldDB" id="A0A197JTH8"/>
<evidence type="ECO:0008006" key="5">
    <source>
        <dbReference type="Google" id="ProtNLM"/>
    </source>
</evidence>
<dbReference type="EMBL" id="KV442047">
    <property type="protein sequence ID" value="OAQ28582.1"/>
    <property type="molecule type" value="Genomic_DNA"/>
</dbReference>
<evidence type="ECO:0000313" key="4">
    <source>
        <dbReference type="Proteomes" id="UP000078512"/>
    </source>
</evidence>
<keyword evidence="4" id="KW-1185">Reference proteome</keyword>
<proteinExistence type="predicted"/>
<keyword evidence="2" id="KW-0732">Signal</keyword>
<keyword evidence="1" id="KW-0812">Transmembrane</keyword>
<evidence type="ECO:0000256" key="1">
    <source>
        <dbReference type="SAM" id="Phobius"/>
    </source>
</evidence>
<accession>A0A197JTH8</accession>
<feature type="chain" id="PRO_5008276256" description="Extracellular membrane protein CFEM domain-containing protein" evidence="2">
    <location>
        <begin position="19"/>
        <end position="403"/>
    </location>
</feature>